<sequence>MLVKYDQNSLLCIITVLVRKIMEFCVQKITPSSWHFPGHLLSTVTKETSNPMPIFVLVDLDSFKFWVEV</sequence>
<evidence type="ECO:0000313" key="2">
    <source>
        <dbReference type="Proteomes" id="UP000054995"/>
    </source>
</evidence>
<name>A0A0V1G3W5_TRIPS</name>
<evidence type="ECO:0000313" key="1">
    <source>
        <dbReference type="EMBL" id="KRY93018.1"/>
    </source>
</evidence>
<protein>
    <submittedName>
        <fullName evidence="1">Uncharacterized protein</fullName>
    </submittedName>
</protein>
<dbReference type="Proteomes" id="UP000054995">
    <property type="component" value="Unassembled WGS sequence"/>
</dbReference>
<accession>A0A0V1G3W5</accession>
<gene>
    <name evidence="1" type="ORF">T4D_870</name>
</gene>
<organism evidence="1 2">
    <name type="scientific">Trichinella pseudospiralis</name>
    <name type="common">Parasitic roundworm</name>
    <dbReference type="NCBI Taxonomy" id="6337"/>
    <lineage>
        <taxon>Eukaryota</taxon>
        <taxon>Metazoa</taxon>
        <taxon>Ecdysozoa</taxon>
        <taxon>Nematoda</taxon>
        <taxon>Enoplea</taxon>
        <taxon>Dorylaimia</taxon>
        <taxon>Trichinellida</taxon>
        <taxon>Trichinellidae</taxon>
        <taxon>Trichinella</taxon>
    </lineage>
</organism>
<comment type="caution">
    <text evidence="1">The sequence shown here is derived from an EMBL/GenBank/DDBJ whole genome shotgun (WGS) entry which is preliminary data.</text>
</comment>
<proteinExistence type="predicted"/>
<reference evidence="1 2" key="1">
    <citation type="submission" date="2015-01" db="EMBL/GenBank/DDBJ databases">
        <title>Evolution of Trichinella species and genotypes.</title>
        <authorList>
            <person name="Korhonen P.K."/>
            <person name="Edoardo P."/>
            <person name="Giuseppe L.R."/>
            <person name="Gasser R.B."/>
        </authorList>
    </citation>
    <scope>NUCLEOTIDE SEQUENCE [LARGE SCALE GENOMIC DNA]</scope>
    <source>
        <strain evidence="1">ISS470</strain>
    </source>
</reference>
<dbReference type="AlphaFoldDB" id="A0A0V1G3W5"/>
<dbReference type="EMBL" id="JYDT01000004">
    <property type="protein sequence ID" value="KRY93018.1"/>
    <property type="molecule type" value="Genomic_DNA"/>
</dbReference>
<keyword evidence="2" id="KW-1185">Reference proteome</keyword>